<dbReference type="Proteomes" id="UP000029712">
    <property type="component" value="Chromosome"/>
</dbReference>
<protein>
    <submittedName>
        <fullName evidence="2">ABC transporter permease</fullName>
    </submittedName>
</protein>
<dbReference type="AlphaFoldDB" id="A0A454CAV1"/>
<feature type="transmembrane region" description="Helical" evidence="1">
    <location>
        <begin position="589"/>
        <end position="609"/>
    </location>
</feature>
<feature type="transmembrane region" description="Helical" evidence="1">
    <location>
        <begin position="110"/>
        <end position="134"/>
    </location>
</feature>
<evidence type="ECO:0000256" key="1">
    <source>
        <dbReference type="SAM" id="Phobius"/>
    </source>
</evidence>
<dbReference type="OrthoDB" id="401337at2"/>
<keyword evidence="1" id="KW-0472">Membrane</keyword>
<feature type="transmembrane region" description="Helical" evidence="1">
    <location>
        <begin position="140"/>
        <end position="166"/>
    </location>
</feature>
<keyword evidence="1" id="KW-1133">Transmembrane helix</keyword>
<feature type="transmembrane region" description="Helical" evidence="1">
    <location>
        <begin position="173"/>
        <end position="194"/>
    </location>
</feature>
<feature type="transmembrane region" description="Helical" evidence="1">
    <location>
        <begin position="54"/>
        <end position="76"/>
    </location>
</feature>
<keyword evidence="1" id="KW-0812">Transmembrane</keyword>
<name>A0A454CAV1_METHO</name>
<evidence type="ECO:0000313" key="2">
    <source>
        <dbReference type="EMBL" id="AYN65649.1"/>
    </source>
</evidence>
<reference evidence="2 3" key="1">
    <citation type="submission" date="2014-08" db="EMBL/GenBank/DDBJ databases">
        <authorList>
            <person name="Kuleshov K."/>
            <person name="Dedkov V."/>
            <person name="Markelov M."/>
            <person name="Pimkina E."/>
        </authorList>
    </citation>
    <scope>NUCLEOTIDE SEQUENCE [LARGE SCALE GENOMIC DNA]</scope>
    <source>
        <strain evidence="3">TOA</strain>
    </source>
</reference>
<evidence type="ECO:0000313" key="3">
    <source>
        <dbReference type="Proteomes" id="UP000029712"/>
    </source>
</evidence>
<accession>A0A454CAV1</accession>
<gene>
    <name evidence="2" type="ORF">KN71_003070</name>
</gene>
<organism evidence="2 3">
    <name type="scientific">Metamycoplasma hominis</name>
    <name type="common">Mycoplasma hominis</name>
    <dbReference type="NCBI Taxonomy" id="2098"/>
    <lineage>
        <taxon>Bacteria</taxon>
        <taxon>Bacillati</taxon>
        <taxon>Mycoplasmatota</taxon>
        <taxon>Mycoplasmoidales</taxon>
        <taxon>Metamycoplasmataceae</taxon>
        <taxon>Metamycoplasma</taxon>
    </lineage>
</organism>
<proteinExistence type="predicted"/>
<reference evidence="2 3" key="2">
    <citation type="submission" date="2018-10" db="EMBL/GenBank/DDBJ databases">
        <title>Detection and isolation of Mycoplasma hominis as a predominant microorganism from pelvic cavity of patient with salpingitis and tubo-ovarian abscess.</title>
        <authorList>
            <person name="Guschin A.E."/>
            <person name="Khayrullina G.A."/>
            <person name="Rakovskaya I.V."/>
            <person name="Shelenkov A.A."/>
            <person name="Shagin D.A."/>
        </authorList>
    </citation>
    <scope>NUCLEOTIDE SEQUENCE [LARGE SCALE GENOMIC DNA]</scope>
    <source>
        <strain evidence="3">TOA</strain>
    </source>
</reference>
<sequence>MEEIKMKTALNNYHNFLFKVTAKKKSTIIIPIILLLCSLILCFVFVGTKPAPRYFNVIIFAYTLVAILFTVLYGSLKSLNIFKDLEQDGIELIIFSKPISRKAIIWGKILSFNSLGLIWTLFAFVSSIIVYSQVSKGNMFGYLVLLALVAHFLAYTIFGYIAALIAYKVNQKIAITVPIIIFAPMAIGGGFIFANSTSTNENFAHYINSKYKYHRAGNEVNSEVFYLNKNNDKYYLVPNGINNNKFSDVQNQYLNLAWKYSNSSANEWQKYSWLAMPYQFVDIFNIENQNIFSNLSSDSINNSLSNYLYYKNQENTIYKYKLNRNSDLLKLPTLENKTKINKYYVPGMLNLNSNIDNEVNNGVIYARKNASNFSASFEEDNFVYASPNNLVGKLKWKIMSQVLKYHKFTEAAEEFYSKVKNEISLKKLVKPYDIKKLLLEMISNEVNNTNSKFFNIDNVNLAVFDPHGVRDGRLQSETERKIYIATALLYFIYFKDNQGQVLKSLLKSESDKTTYAPSQIEIKVDGYVYEIGGYESYEPKQQVQENKITKNKQVVVRYELIPSNKNYLFQTVDDVYSIERDRKIVNKQFYILIWVVVAIILMMANRFLYLRKDYK</sequence>
<feature type="transmembrane region" description="Helical" evidence="1">
    <location>
        <begin position="28"/>
        <end position="48"/>
    </location>
</feature>
<dbReference type="EMBL" id="CP033021">
    <property type="protein sequence ID" value="AYN65649.1"/>
    <property type="molecule type" value="Genomic_DNA"/>
</dbReference>